<keyword evidence="3" id="KW-1185">Reference proteome</keyword>
<sequence>MRIGTQGWNYDAWVGPFYPSGTRVGDFLSMYARAFRTVEVDSTFYAIPPAKTVRGWAERTPADFSFALKLPQEITHERRLRGDDAVSAMQLFFDRARELGPKLGPVLVQLGPDFGPAELPALVQFLPRLPDDVPVAIEFRQRGWLTDGVLALLAEHRVAVALTDARWVPRRQMLALAERPTADFAYVRWMGPNRDIVDYSRIQVDRTRELEAWAAALRALAGRLDRVWGYVNNHFAGHSPSSARDLQRMLGQRPVQPDELGDQLGLF</sequence>
<dbReference type="SUPFAM" id="SSF117396">
    <property type="entry name" value="TM1631-like"/>
    <property type="match status" value="1"/>
</dbReference>
<accession>A0AA37V0D4</accession>
<organism evidence="2 3">
    <name type="scientific">Roseisolibacter agri</name>
    <dbReference type="NCBI Taxonomy" id="2014610"/>
    <lineage>
        <taxon>Bacteria</taxon>
        <taxon>Pseudomonadati</taxon>
        <taxon>Gemmatimonadota</taxon>
        <taxon>Gemmatimonadia</taxon>
        <taxon>Gemmatimonadales</taxon>
        <taxon>Gemmatimonadaceae</taxon>
        <taxon>Roseisolibacter</taxon>
    </lineage>
</organism>
<comment type="caution">
    <text evidence="2">The sequence shown here is derived from an EMBL/GenBank/DDBJ whole genome shotgun (WGS) entry which is preliminary data.</text>
</comment>
<protein>
    <recommendedName>
        <fullName evidence="4">DUF72 domain-containing protein</fullName>
    </recommendedName>
</protein>
<dbReference type="InterPro" id="IPR036520">
    <property type="entry name" value="UPF0759_sf"/>
</dbReference>
<dbReference type="EMBL" id="BRXS01000001">
    <property type="protein sequence ID" value="GLC24250.1"/>
    <property type="molecule type" value="Genomic_DNA"/>
</dbReference>
<gene>
    <name evidence="2" type="ORF">rosag_07630</name>
</gene>
<evidence type="ECO:0000313" key="3">
    <source>
        <dbReference type="Proteomes" id="UP001161325"/>
    </source>
</evidence>
<name>A0AA37V0D4_9BACT</name>
<dbReference type="Pfam" id="PF01904">
    <property type="entry name" value="DUF72"/>
    <property type="match status" value="1"/>
</dbReference>
<dbReference type="Proteomes" id="UP001161325">
    <property type="component" value="Unassembled WGS sequence"/>
</dbReference>
<evidence type="ECO:0008006" key="4">
    <source>
        <dbReference type="Google" id="ProtNLM"/>
    </source>
</evidence>
<feature type="region of interest" description="Disordered" evidence="1">
    <location>
        <begin position="246"/>
        <end position="267"/>
    </location>
</feature>
<dbReference type="PANTHER" id="PTHR30348">
    <property type="entry name" value="UNCHARACTERIZED PROTEIN YECE"/>
    <property type="match status" value="1"/>
</dbReference>
<evidence type="ECO:0000256" key="1">
    <source>
        <dbReference type="SAM" id="MobiDB-lite"/>
    </source>
</evidence>
<dbReference type="AlphaFoldDB" id="A0AA37V0D4"/>
<dbReference type="PANTHER" id="PTHR30348:SF4">
    <property type="entry name" value="DUF72 DOMAIN-CONTAINING PROTEIN"/>
    <property type="match status" value="1"/>
</dbReference>
<dbReference type="Gene3D" id="3.20.20.410">
    <property type="entry name" value="Protein of unknown function UPF0759"/>
    <property type="match status" value="1"/>
</dbReference>
<dbReference type="InterPro" id="IPR002763">
    <property type="entry name" value="DUF72"/>
</dbReference>
<reference evidence="2" key="1">
    <citation type="submission" date="2022-08" db="EMBL/GenBank/DDBJ databases">
        <title>Draft genome sequencing of Roseisolibacter agri AW1220.</title>
        <authorList>
            <person name="Tobiishi Y."/>
            <person name="Tonouchi A."/>
        </authorList>
    </citation>
    <scope>NUCLEOTIDE SEQUENCE</scope>
    <source>
        <strain evidence="2">AW1220</strain>
    </source>
</reference>
<proteinExistence type="predicted"/>
<evidence type="ECO:0000313" key="2">
    <source>
        <dbReference type="EMBL" id="GLC24250.1"/>
    </source>
</evidence>